<dbReference type="KEGG" id="loa:LOAG_13264"/>
<dbReference type="AlphaFoldDB" id="A0A1S0TJT7"/>
<dbReference type="EMBL" id="JH712242">
    <property type="protein sequence ID" value="EFO15250.1"/>
    <property type="molecule type" value="Genomic_DNA"/>
</dbReference>
<gene>
    <name evidence="1" type="ORF">LOAG_13264</name>
</gene>
<dbReference type="GeneID" id="9950733"/>
<accession>A0A1S0TJT7</accession>
<evidence type="ECO:0000313" key="1">
    <source>
        <dbReference type="EMBL" id="EFO15250.1"/>
    </source>
</evidence>
<proteinExistence type="predicted"/>
<name>A0A1S0TJT7_LOALO</name>
<dbReference type="RefSeq" id="XP_003148819.1">
    <property type="nucleotide sequence ID" value="XM_003148771.1"/>
</dbReference>
<reference evidence="1" key="1">
    <citation type="submission" date="2012-04" db="EMBL/GenBank/DDBJ databases">
        <title>The Genome Sequence of Loa loa.</title>
        <authorList>
            <consortium name="The Broad Institute Genome Sequencing Platform"/>
            <consortium name="Broad Institute Genome Sequencing Center for Infectious Disease"/>
            <person name="Nutman T.B."/>
            <person name="Fink D.L."/>
            <person name="Russ C."/>
            <person name="Young S."/>
            <person name="Zeng Q."/>
            <person name="Gargeya S."/>
            <person name="Alvarado L."/>
            <person name="Berlin A."/>
            <person name="Chapman S.B."/>
            <person name="Chen Z."/>
            <person name="Freedman E."/>
            <person name="Gellesch M."/>
            <person name="Goldberg J."/>
            <person name="Griggs A."/>
            <person name="Gujja S."/>
            <person name="Heilman E.R."/>
            <person name="Heiman D."/>
            <person name="Howarth C."/>
            <person name="Mehta T."/>
            <person name="Neiman D."/>
            <person name="Pearson M."/>
            <person name="Roberts A."/>
            <person name="Saif S."/>
            <person name="Shea T."/>
            <person name="Shenoy N."/>
            <person name="Sisk P."/>
            <person name="Stolte C."/>
            <person name="Sykes S."/>
            <person name="White J."/>
            <person name="Yandava C."/>
            <person name="Haas B."/>
            <person name="Henn M.R."/>
            <person name="Nusbaum C."/>
            <person name="Birren B."/>
        </authorList>
    </citation>
    <scope>NUCLEOTIDE SEQUENCE [LARGE SCALE GENOMIC DNA]</scope>
</reference>
<sequence>MTIGISRNGMLYDQTISTNHPESLITFMNEEKSHSSAKCTDIIRCISQIQYGQLSLFLFEPVSISSTNRTLHPTKMIIRGTSSVIQATLSAKQKRFSTKKFNKG</sequence>
<dbReference type="InParanoid" id="A0A1S0TJT7"/>
<dbReference type="CTD" id="9950733"/>
<organism evidence="1">
    <name type="scientific">Loa loa</name>
    <name type="common">Eye worm</name>
    <name type="synonym">Filaria loa</name>
    <dbReference type="NCBI Taxonomy" id="7209"/>
    <lineage>
        <taxon>Eukaryota</taxon>
        <taxon>Metazoa</taxon>
        <taxon>Ecdysozoa</taxon>
        <taxon>Nematoda</taxon>
        <taxon>Chromadorea</taxon>
        <taxon>Rhabditida</taxon>
        <taxon>Spirurina</taxon>
        <taxon>Spiruromorpha</taxon>
        <taxon>Filarioidea</taxon>
        <taxon>Onchocercidae</taxon>
        <taxon>Loa</taxon>
    </lineage>
</organism>
<protein>
    <submittedName>
        <fullName evidence="1">Uncharacterized protein</fullName>
    </submittedName>
</protein>